<evidence type="ECO:0000259" key="1">
    <source>
        <dbReference type="Pfam" id="PF08486"/>
    </source>
</evidence>
<dbReference type="EMBL" id="JBHSTE010000008">
    <property type="protein sequence ID" value="MFC6334934.1"/>
    <property type="molecule type" value="Genomic_DNA"/>
</dbReference>
<dbReference type="RefSeq" id="WP_379237976.1">
    <property type="nucleotide sequence ID" value="NZ_JBHSTE010000008.1"/>
</dbReference>
<protein>
    <submittedName>
        <fullName evidence="2">Stage II sporulation protein D</fullName>
    </submittedName>
</protein>
<name>A0ABW1V836_9BACL</name>
<keyword evidence="3" id="KW-1185">Reference proteome</keyword>
<feature type="domain" description="Sporulation stage II protein D amidase enhancer LytB N-terminal" evidence="1">
    <location>
        <begin position="124"/>
        <end position="223"/>
    </location>
</feature>
<dbReference type="Pfam" id="PF08486">
    <property type="entry name" value="SpoIID"/>
    <property type="match status" value="1"/>
</dbReference>
<dbReference type="InterPro" id="IPR013693">
    <property type="entry name" value="SpoIID/LytB_N"/>
</dbReference>
<organism evidence="2 3">
    <name type="scientific">Paenibacillus septentrionalis</name>
    <dbReference type="NCBI Taxonomy" id="429342"/>
    <lineage>
        <taxon>Bacteria</taxon>
        <taxon>Bacillati</taxon>
        <taxon>Bacillota</taxon>
        <taxon>Bacilli</taxon>
        <taxon>Bacillales</taxon>
        <taxon>Paenibacillaceae</taxon>
        <taxon>Paenibacillus</taxon>
    </lineage>
</organism>
<comment type="caution">
    <text evidence="2">The sequence shown here is derived from an EMBL/GenBank/DDBJ whole genome shotgun (WGS) entry which is preliminary data.</text>
</comment>
<gene>
    <name evidence="2" type="primary">spoIID</name>
    <name evidence="2" type="ORF">ACFP56_20070</name>
</gene>
<dbReference type="NCBIfam" id="TIGR02669">
    <property type="entry name" value="SpoIID_LytB"/>
    <property type="match status" value="1"/>
</dbReference>
<sequence>MKSNTAQLTKKNKALLMLAVAMVIVTLTVHKYINSQHSKQHSIPTVYALEHNVEQTATATIASTNSEQSRRYSYSASIGKQHERSNQEIKRQAIERPASDVSNYDESALVVSEDGPVVSVYISSEKRVEKLPIERYVLSVALAELPGSFELEAIKAQMIAIRTYITRRLLQASEQVEYLVTDTTRDQVYLKNDKVQQYAQEYPEYYQKFVQAVKETEGWIISYQDEPIDAVFFSTSNGYTENADQVWGQQVAYLQSVASPWDAELSPNFETEFSYSFEELYERLNLKNSRRNGKVSINHVSRNESGRIESLDVNGASFTGKELREKLELSSTDMQWAIDHKNKRITFVCFGYGHGVGLSQWGANGMAQQGYLANEIIEHYYTDIELEQLNL</sequence>
<reference evidence="3" key="1">
    <citation type="journal article" date="2019" name="Int. J. Syst. Evol. Microbiol.">
        <title>The Global Catalogue of Microorganisms (GCM) 10K type strain sequencing project: providing services to taxonomists for standard genome sequencing and annotation.</title>
        <authorList>
            <consortium name="The Broad Institute Genomics Platform"/>
            <consortium name="The Broad Institute Genome Sequencing Center for Infectious Disease"/>
            <person name="Wu L."/>
            <person name="Ma J."/>
        </authorList>
    </citation>
    <scope>NUCLEOTIDE SEQUENCE [LARGE SCALE GENOMIC DNA]</scope>
    <source>
        <strain evidence="3">PCU 280</strain>
    </source>
</reference>
<dbReference type="InterPro" id="IPR013486">
    <property type="entry name" value="SpoIID/LytB"/>
</dbReference>
<accession>A0ABW1V836</accession>
<dbReference type="NCBIfam" id="TIGR02870">
    <property type="entry name" value="spore_II_D"/>
    <property type="match status" value="1"/>
</dbReference>
<dbReference type="InterPro" id="IPR014225">
    <property type="entry name" value="Spore_II_D_firmicutes"/>
</dbReference>
<evidence type="ECO:0000313" key="2">
    <source>
        <dbReference type="EMBL" id="MFC6334934.1"/>
    </source>
</evidence>
<dbReference type="Proteomes" id="UP001596233">
    <property type="component" value="Unassembled WGS sequence"/>
</dbReference>
<evidence type="ECO:0000313" key="3">
    <source>
        <dbReference type="Proteomes" id="UP001596233"/>
    </source>
</evidence>
<proteinExistence type="predicted"/>